<name>A0AAW0G7L6_9APHY</name>
<dbReference type="EMBL" id="JASBNA010000013">
    <property type="protein sequence ID" value="KAK7687394.1"/>
    <property type="molecule type" value="Genomic_DNA"/>
</dbReference>
<proteinExistence type="predicted"/>
<organism evidence="1 2">
    <name type="scientific">Cerrena zonata</name>
    <dbReference type="NCBI Taxonomy" id="2478898"/>
    <lineage>
        <taxon>Eukaryota</taxon>
        <taxon>Fungi</taxon>
        <taxon>Dikarya</taxon>
        <taxon>Basidiomycota</taxon>
        <taxon>Agaricomycotina</taxon>
        <taxon>Agaricomycetes</taxon>
        <taxon>Polyporales</taxon>
        <taxon>Cerrenaceae</taxon>
        <taxon>Cerrena</taxon>
    </lineage>
</organism>
<gene>
    <name evidence="1" type="ORF">QCA50_009259</name>
</gene>
<evidence type="ECO:0000313" key="1">
    <source>
        <dbReference type="EMBL" id="KAK7687394.1"/>
    </source>
</evidence>
<dbReference type="Proteomes" id="UP001385951">
    <property type="component" value="Unassembled WGS sequence"/>
</dbReference>
<keyword evidence="2" id="KW-1185">Reference proteome</keyword>
<evidence type="ECO:0000313" key="2">
    <source>
        <dbReference type="Proteomes" id="UP001385951"/>
    </source>
</evidence>
<protein>
    <submittedName>
        <fullName evidence="1">Uncharacterized protein</fullName>
    </submittedName>
</protein>
<reference evidence="1 2" key="1">
    <citation type="submission" date="2022-09" db="EMBL/GenBank/DDBJ databases">
        <authorList>
            <person name="Palmer J.M."/>
        </authorList>
    </citation>
    <scope>NUCLEOTIDE SEQUENCE [LARGE SCALE GENOMIC DNA]</scope>
    <source>
        <strain evidence="1 2">DSM 7382</strain>
    </source>
</reference>
<accession>A0AAW0G7L6</accession>
<sequence length="69" mass="8038">MNHHNIQQPLRPLPRLSFKYNAIKIAHEPALLFDHAVLASLMLDYKQAPSWFPFGCIFKEVNEQLFNTS</sequence>
<comment type="caution">
    <text evidence="1">The sequence shown here is derived from an EMBL/GenBank/DDBJ whole genome shotgun (WGS) entry which is preliminary data.</text>
</comment>
<dbReference type="AlphaFoldDB" id="A0AAW0G7L6"/>